<reference evidence="3 4" key="1">
    <citation type="submission" date="2019-02" db="EMBL/GenBank/DDBJ databases">
        <title>Deep-cultivation of Planctomycetes and their phenomic and genomic characterization uncovers novel biology.</title>
        <authorList>
            <person name="Wiegand S."/>
            <person name="Jogler M."/>
            <person name="Boedeker C."/>
            <person name="Pinto D."/>
            <person name="Vollmers J."/>
            <person name="Rivas-Marin E."/>
            <person name="Kohn T."/>
            <person name="Peeters S.H."/>
            <person name="Heuer A."/>
            <person name="Rast P."/>
            <person name="Oberbeckmann S."/>
            <person name="Bunk B."/>
            <person name="Jeske O."/>
            <person name="Meyerdierks A."/>
            <person name="Storesund J.E."/>
            <person name="Kallscheuer N."/>
            <person name="Luecker S."/>
            <person name="Lage O.M."/>
            <person name="Pohl T."/>
            <person name="Merkel B.J."/>
            <person name="Hornburger P."/>
            <person name="Mueller R.-W."/>
            <person name="Bruemmer F."/>
            <person name="Labrenz M."/>
            <person name="Spormann A.M."/>
            <person name="Op den Camp H."/>
            <person name="Overmann J."/>
            <person name="Amann R."/>
            <person name="Jetten M.S.M."/>
            <person name="Mascher T."/>
            <person name="Medema M.H."/>
            <person name="Devos D.P."/>
            <person name="Kaster A.-K."/>
            <person name="Ovreas L."/>
            <person name="Rohde M."/>
            <person name="Galperin M.Y."/>
            <person name="Jogler C."/>
        </authorList>
    </citation>
    <scope>NUCLEOTIDE SEQUENCE [LARGE SCALE GENOMIC DNA]</scope>
    <source>
        <strain evidence="3 4">K23_9</strain>
    </source>
</reference>
<dbReference type="Proteomes" id="UP000319817">
    <property type="component" value="Chromosome"/>
</dbReference>
<feature type="region of interest" description="Disordered" evidence="1">
    <location>
        <begin position="15"/>
        <end position="35"/>
    </location>
</feature>
<evidence type="ECO:0000313" key="4">
    <source>
        <dbReference type="Proteomes" id="UP000319817"/>
    </source>
</evidence>
<organism evidence="3 4">
    <name type="scientific">Stieleria marina</name>
    <dbReference type="NCBI Taxonomy" id="1930275"/>
    <lineage>
        <taxon>Bacteria</taxon>
        <taxon>Pseudomonadati</taxon>
        <taxon>Planctomycetota</taxon>
        <taxon>Planctomycetia</taxon>
        <taxon>Pirellulales</taxon>
        <taxon>Pirellulaceae</taxon>
        <taxon>Stieleria</taxon>
    </lineage>
</organism>
<dbReference type="Gene3D" id="3.40.390.10">
    <property type="entry name" value="Collagenase (Catalytic Domain)"/>
    <property type="match status" value="1"/>
</dbReference>
<dbReference type="GO" id="GO:0008237">
    <property type="term" value="F:metallopeptidase activity"/>
    <property type="evidence" value="ECO:0007669"/>
    <property type="project" value="InterPro"/>
</dbReference>
<dbReference type="SUPFAM" id="SSF49299">
    <property type="entry name" value="PKD domain"/>
    <property type="match status" value="1"/>
</dbReference>
<dbReference type="AlphaFoldDB" id="A0A517NYD8"/>
<keyword evidence="4" id="KW-1185">Reference proteome</keyword>
<proteinExistence type="predicted"/>
<feature type="region of interest" description="Disordered" evidence="1">
    <location>
        <begin position="809"/>
        <end position="846"/>
    </location>
</feature>
<dbReference type="CDD" id="cd00146">
    <property type="entry name" value="PKD"/>
    <property type="match status" value="1"/>
</dbReference>
<gene>
    <name evidence="3" type="ORF">K239x_41400</name>
</gene>
<dbReference type="InterPro" id="IPR013783">
    <property type="entry name" value="Ig-like_fold"/>
</dbReference>
<name>A0A517NYD8_9BACT</name>
<feature type="domain" description="PKD" evidence="2">
    <location>
        <begin position="448"/>
        <end position="527"/>
    </location>
</feature>
<dbReference type="Pfam" id="PF00801">
    <property type="entry name" value="PKD"/>
    <property type="match status" value="1"/>
</dbReference>
<dbReference type="InterPro" id="IPR038081">
    <property type="entry name" value="CalX-like_sf"/>
</dbReference>
<evidence type="ECO:0000256" key="1">
    <source>
        <dbReference type="SAM" id="MobiDB-lite"/>
    </source>
</evidence>
<dbReference type="EMBL" id="CP036526">
    <property type="protein sequence ID" value="QDT12132.1"/>
    <property type="molecule type" value="Genomic_DNA"/>
</dbReference>
<dbReference type="SUPFAM" id="SSF55486">
    <property type="entry name" value="Metalloproteases ('zincins'), catalytic domain"/>
    <property type="match status" value="1"/>
</dbReference>
<dbReference type="SUPFAM" id="SSF141072">
    <property type="entry name" value="CalX-like"/>
    <property type="match status" value="2"/>
</dbReference>
<protein>
    <recommendedName>
        <fullName evidence="2">PKD domain-containing protein</fullName>
    </recommendedName>
</protein>
<dbReference type="PROSITE" id="PS50093">
    <property type="entry name" value="PKD"/>
    <property type="match status" value="1"/>
</dbReference>
<dbReference type="InterPro" id="IPR035986">
    <property type="entry name" value="PKD_dom_sf"/>
</dbReference>
<dbReference type="InterPro" id="IPR024079">
    <property type="entry name" value="MetalloPept_cat_dom_sf"/>
</dbReference>
<evidence type="ECO:0000259" key="2">
    <source>
        <dbReference type="PROSITE" id="PS50093"/>
    </source>
</evidence>
<sequence>MRKWSALPSFFTRSRTQVAKRPGRKRSRAKQISSMAKRSLLHESLETRHLLAGEGVGIDIARDFNSTGLVGSLSSTISWGDGTQSAGTVTGVTDNNGPLSIKFEYMGTFFNDPARKTLLENAAASVVERFSDDLDAITPNSYLKWKARTFNPLTGAELLVDDLAVAANQLVIYVGARQLGGNRIGEAGPGAAVTNFPAPANATQQNEQAEFIETIVARGEEGAELKTASGANRTQATDIGTWGGFISFDIDTNWHFGASTDGLDDDEVDFSTTVVHEMMHVMGFGNAQQYPGITSSYQTATSGNSFIGVQAKAENGGVNVPLNGFDHFADSVISNNQQSVVSERVDSGTRKVLTPLDIAALDDIGWTPRASTFANVTASHIYADNPSDGTTYPVEIVLRGSQFGELTSTLTNTVTNTPPSLSLPPNQSVEIDRGFTITNLGEILDPGFTSAAAGSTETFTYSINWGDGDTDSGDATIDRVGNGTLSTLASFDGSHTYDAIGTYTVSVTATDDDNGSDTETFSITVTAKPALSLQLSKTIFTEDEGQDAAILTVSRSGPASNLAQTVTLTSSDTSEVIVPATVTIPANASSITTPIRIADDTLLDGTQTATISAAGAGMDSGDINLEVQDAEFLTAIFAGGNITEADTTSVVLRITRSNTDADDALLVNITGGDSQQLTVESQFTIPAGDRTGSVVLTPVQDDQAELTKTLDFVISATSYASANASVDILDDEPPLFQNPENRFDANGQDGLTPADILAVINQLAEEGSGVLLDPEVRPLDGVFYDVDGNYVLTPNDILEVINELAEQAAPSSDVGGERILDENVDDPAERLSLIDGKGSTDVDDDDETRLRSLLDTESFVL</sequence>
<dbReference type="InterPro" id="IPR000601">
    <property type="entry name" value="PKD_dom"/>
</dbReference>
<accession>A0A517NYD8</accession>
<evidence type="ECO:0000313" key="3">
    <source>
        <dbReference type="EMBL" id="QDT12132.1"/>
    </source>
</evidence>
<dbReference type="Gene3D" id="2.60.40.10">
    <property type="entry name" value="Immunoglobulins"/>
    <property type="match status" value="1"/>
</dbReference>